<dbReference type="SUPFAM" id="SSF63825">
    <property type="entry name" value="YWTD domain"/>
    <property type="match status" value="1"/>
</dbReference>
<name>A0ABU4T1Z5_9PSEU</name>
<dbReference type="InterPro" id="IPR015943">
    <property type="entry name" value="WD40/YVTN_repeat-like_dom_sf"/>
</dbReference>
<sequence length="865" mass="90025">MTAAARRRTRILVAFAAVTSVVAAVLVAGPGYDTARVRMFGGAAWLASNRTGEVSLVDGTTGDVRAHAPVAEPGTPLSVSQHDNAAFAANQKTGQLIRVDSASEQVDLSEVVVPAADGLIVLPAPDVVHGVNVHSGTVISIDPDTMRSAGEPRQLAEALRPDSVVVDGRGRLWAVDDKTGDLVWLSGGERRTRSAATRTGRLAVTRGLPVLVDSERGTAELLSSETGAVTRTAKPELHPGDEVAVSGSAGRSRVLIANSTRGELTTCAFDTGTCGRPVEIGADGARFGAPVEMDDHAVVPDYSTGQATIVDLADGSVVAQRLLFDEPTRFELMTRDGFVFFNDPNSNVAGVLKLTGDVMTITKYTEGPSKDENPPPKPDPREQAQQVGKPERKPGLGLPGRTLQPGKPDPAPAKPKAAIVVKPGSRGEVGDEFELTMVLTPATNANTGWEFGDGAKDYGATVRHSWQQPGIYTVEAIATLDSGKRVMAKTTVTVDLAGAPPRIAELSFQRPRPVIGELVRFSADTSGNPDTWTWTVTKPGQQTPEATAGTAEFGHRFAAAGKYVVSLTVARGAKTATSSREIVVARGAVEGWGNNWRGQMNIPPAAQSGVIAIDAGFYPLALKADGSVIAWGSTNDRGELNVPPEASSGVIAIAAGMMHGLALKADGTVIAWGGKESFGQGEVPPAAKRDVIAIAAGHHHSLVLKKDGSVISWGFDSWGETKVPPEAGKDVIAIAGGGGHSLALKTDGSVIAWGNAGFATDVPPEAREGVVAIAAGSMTSIALKSDGSVIWWGEDYDNETAVPQAAKSGITSISTYVTNGLALKADGTLVAWGKAEYDYTPVVPPQYSSGVLEIASGMLFNLVLV</sequence>
<dbReference type="Pfam" id="PF18911">
    <property type="entry name" value="PKD_4"/>
    <property type="match status" value="1"/>
</dbReference>
<dbReference type="InterPro" id="IPR013783">
    <property type="entry name" value="Ig-like_fold"/>
</dbReference>
<dbReference type="Proteomes" id="UP001285521">
    <property type="component" value="Unassembled WGS sequence"/>
</dbReference>
<dbReference type="EMBL" id="JAXAVW010000013">
    <property type="protein sequence ID" value="MDX8032022.1"/>
    <property type="molecule type" value="Genomic_DNA"/>
</dbReference>
<dbReference type="InterPro" id="IPR051553">
    <property type="entry name" value="Ran_GTPase-activating"/>
</dbReference>
<dbReference type="Gene3D" id="2.130.10.10">
    <property type="entry name" value="YVTN repeat-like/Quinoprotein amine dehydrogenase"/>
    <property type="match status" value="1"/>
</dbReference>
<dbReference type="InterPro" id="IPR022409">
    <property type="entry name" value="PKD/Chitinase_dom"/>
</dbReference>
<dbReference type="PROSITE" id="PS50093">
    <property type="entry name" value="PKD"/>
    <property type="match status" value="2"/>
</dbReference>
<dbReference type="Gene3D" id="2.60.40.10">
    <property type="entry name" value="Immunoglobulins"/>
    <property type="match status" value="2"/>
</dbReference>
<dbReference type="PROSITE" id="PS00626">
    <property type="entry name" value="RCC1_2"/>
    <property type="match status" value="3"/>
</dbReference>
<evidence type="ECO:0000256" key="1">
    <source>
        <dbReference type="SAM" id="MobiDB-lite"/>
    </source>
</evidence>
<dbReference type="RefSeq" id="WP_319967075.1">
    <property type="nucleotide sequence ID" value="NZ_JAXAVW010000013.1"/>
</dbReference>
<dbReference type="Pfam" id="PF00801">
    <property type="entry name" value="PKD"/>
    <property type="match status" value="1"/>
</dbReference>
<dbReference type="CDD" id="cd00146">
    <property type="entry name" value="PKD"/>
    <property type="match status" value="1"/>
</dbReference>
<proteinExistence type="predicted"/>
<evidence type="ECO:0000313" key="3">
    <source>
        <dbReference type="EMBL" id="MDX8032022.1"/>
    </source>
</evidence>
<dbReference type="InterPro" id="IPR009091">
    <property type="entry name" value="RCC1/BLIP-II"/>
</dbReference>
<feature type="domain" description="PKD" evidence="2">
    <location>
        <begin position="519"/>
        <end position="584"/>
    </location>
</feature>
<dbReference type="PROSITE" id="PS50012">
    <property type="entry name" value="RCC1_3"/>
    <property type="match status" value="3"/>
</dbReference>
<feature type="domain" description="PKD" evidence="2">
    <location>
        <begin position="449"/>
        <end position="494"/>
    </location>
</feature>
<organism evidence="3 4">
    <name type="scientific">Lentzea miocenica</name>
    <dbReference type="NCBI Taxonomy" id="3095431"/>
    <lineage>
        <taxon>Bacteria</taxon>
        <taxon>Bacillati</taxon>
        <taxon>Actinomycetota</taxon>
        <taxon>Actinomycetes</taxon>
        <taxon>Pseudonocardiales</taxon>
        <taxon>Pseudonocardiaceae</taxon>
        <taxon>Lentzea</taxon>
    </lineage>
</organism>
<protein>
    <submittedName>
        <fullName evidence="3">PKD domain-containing protein</fullName>
    </submittedName>
</protein>
<feature type="compositionally biased region" description="Basic and acidic residues" evidence="1">
    <location>
        <begin position="368"/>
        <end position="382"/>
    </location>
</feature>
<gene>
    <name evidence="3" type="ORF">SK803_17490</name>
</gene>
<reference evidence="3 4" key="1">
    <citation type="submission" date="2023-11" db="EMBL/GenBank/DDBJ databases">
        <title>Lentzea sokolovensis, sp. nov., Lentzea kristufkii, sp. nov., and Lentzea miocenensis, sp. nov., rare actinobacteria from Sokolov Coal Basin, Miocene lacustrine sediment, Czech Republic.</title>
        <authorList>
            <person name="Lara A."/>
            <person name="Kotroba L."/>
            <person name="Nouioui I."/>
            <person name="Neumann-Schaal M."/>
            <person name="Mast Y."/>
            <person name="Chronakova A."/>
        </authorList>
    </citation>
    <scope>NUCLEOTIDE SEQUENCE [LARGE SCALE GENOMIC DNA]</scope>
    <source>
        <strain evidence="3 4">BCCO 10_0856</strain>
    </source>
</reference>
<dbReference type="PANTHER" id="PTHR45982:SF1">
    <property type="entry name" value="REGULATOR OF CHROMOSOME CONDENSATION"/>
    <property type="match status" value="1"/>
</dbReference>
<keyword evidence="4" id="KW-1185">Reference proteome</keyword>
<dbReference type="InterPro" id="IPR000601">
    <property type="entry name" value="PKD_dom"/>
</dbReference>
<dbReference type="SMART" id="SM00089">
    <property type="entry name" value="PKD"/>
    <property type="match status" value="2"/>
</dbReference>
<evidence type="ECO:0000313" key="4">
    <source>
        <dbReference type="Proteomes" id="UP001285521"/>
    </source>
</evidence>
<feature type="region of interest" description="Disordered" evidence="1">
    <location>
        <begin position="364"/>
        <end position="415"/>
    </location>
</feature>
<dbReference type="InterPro" id="IPR035986">
    <property type="entry name" value="PKD_dom_sf"/>
</dbReference>
<dbReference type="PANTHER" id="PTHR45982">
    <property type="entry name" value="REGULATOR OF CHROMOSOME CONDENSATION"/>
    <property type="match status" value="1"/>
</dbReference>
<dbReference type="SUPFAM" id="SSF50985">
    <property type="entry name" value="RCC1/BLIP-II"/>
    <property type="match status" value="2"/>
</dbReference>
<accession>A0ABU4T1Z5</accession>
<dbReference type="Pfam" id="PF13540">
    <property type="entry name" value="RCC1_2"/>
    <property type="match status" value="2"/>
</dbReference>
<comment type="caution">
    <text evidence="3">The sequence shown here is derived from an EMBL/GenBank/DDBJ whole genome shotgun (WGS) entry which is preliminary data.</text>
</comment>
<dbReference type="Gene3D" id="2.130.10.30">
    <property type="entry name" value="Regulator of chromosome condensation 1/beta-lactamase-inhibitor protein II"/>
    <property type="match status" value="1"/>
</dbReference>
<evidence type="ECO:0000259" key="2">
    <source>
        <dbReference type="PROSITE" id="PS50093"/>
    </source>
</evidence>
<dbReference type="SUPFAM" id="SSF49299">
    <property type="entry name" value="PKD domain"/>
    <property type="match status" value="2"/>
</dbReference>
<dbReference type="InterPro" id="IPR000408">
    <property type="entry name" value="Reg_chr_condens"/>
</dbReference>